<evidence type="ECO:0000313" key="3">
    <source>
        <dbReference type="Proteomes" id="UP001460270"/>
    </source>
</evidence>
<comment type="caution">
    <text evidence="2">The sequence shown here is derived from an EMBL/GenBank/DDBJ whole genome shotgun (WGS) entry which is preliminary data.</text>
</comment>
<dbReference type="AlphaFoldDB" id="A0AAW0NUS1"/>
<name>A0AAW0NUS1_9GOBI</name>
<organism evidence="2 3">
    <name type="scientific">Mugilogobius chulae</name>
    <name type="common">yellowstripe goby</name>
    <dbReference type="NCBI Taxonomy" id="88201"/>
    <lineage>
        <taxon>Eukaryota</taxon>
        <taxon>Metazoa</taxon>
        <taxon>Chordata</taxon>
        <taxon>Craniata</taxon>
        <taxon>Vertebrata</taxon>
        <taxon>Euteleostomi</taxon>
        <taxon>Actinopterygii</taxon>
        <taxon>Neopterygii</taxon>
        <taxon>Teleostei</taxon>
        <taxon>Neoteleostei</taxon>
        <taxon>Acanthomorphata</taxon>
        <taxon>Gobiaria</taxon>
        <taxon>Gobiiformes</taxon>
        <taxon>Gobioidei</taxon>
        <taxon>Gobiidae</taxon>
        <taxon>Gobionellinae</taxon>
        <taxon>Mugilogobius</taxon>
    </lineage>
</organism>
<evidence type="ECO:0000256" key="1">
    <source>
        <dbReference type="SAM" id="MobiDB-lite"/>
    </source>
</evidence>
<proteinExistence type="predicted"/>
<dbReference type="Proteomes" id="UP001460270">
    <property type="component" value="Unassembled WGS sequence"/>
</dbReference>
<evidence type="ECO:0000313" key="2">
    <source>
        <dbReference type="EMBL" id="KAK7909464.1"/>
    </source>
</evidence>
<sequence length="143" mass="14988">MEAPGPGLRPGLAHSCVSLKSDGSRNLPPLFRETGPEENRPGLTHSCVSLKSDGSRNLPPLFREAGPEENSVDLGLPGAGSKLGSKCTFVSLNSTDMEPPGPGPGLGPGLRPSCVSLKSNESRHLPPLFGDARPGENRYGFYP</sequence>
<protein>
    <submittedName>
        <fullName evidence="2">Uncharacterized protein</fullName>
    </submittedName>
</protein>
<feature type="region of interest" description="Disordered" evidence="1">
    <location>
        <begin position="92"/>
        <end position="143"/>
    </location>
</feature>
<gene>
    <name evidence="2" type="ORF">WMY93_014148</name>
</gene>
<feature type="region of interest" description="Disordered" evidence="1">
    <location>
        <begin position="20"/>
        <end position="44"/>
    </location>
</feature>
<dbReference type="EMBL" id="JBBPFD010000010">
    <property type="protein sequence ID" value="KAK7909464.1"/>
    <property type="molecule type" value="Genomic_DNA"/>
</dbReference>
<reference evidence="3" key="1">
    <citation type="submission" date="2024-04" db="EMBL/GenBank/DDBJ databases">
        <title>Salinicola lusitanus LLJ914,a marine bacterium isolated from the Okinawa Trough.</title>
        <authorList>
            <person name="Li J."/>
        </authorList>
    </citation>
    <scope>NUCLEOTIDE SEQUENCE [LARGE SCALE GENOMIC DNA]</scope>
</reference>
<accession>A0AAW0NUS1</accession>
<keyword evidence="3" id="KW-1185">Reference proteome</keyword>